<dbReference type="InParanoid" id="S2JCL2"/>
<evidence type="ECO:0000313" key="1">
    <source>
        <dbReference type="EMBL" id="EPB86182.1"/>
    </source>
</evidence>
<dbReference type="Proteomes" id="UP000014254">
    <property type="component" value="Unassembled WGS sequence"/>
</dbReference>
<sequence>MVAKRNKGKQRHVPFSPTIVQPSVAISASSQALTSESQPSSVELVRPFIKGLERNSVLIDITHIKDIALLEERLKQFNNADNQTDLYNNFIGYPETIRTYVVHRFLETMWVHHSSGHTPF</sequence>
<name>S2JCL2_MUCC1</name>
<dbReference type="EMBL" id="KE123994">
    <property type="protein sequence ID" value="EPB86182.1"/>
    <property type="molecule type" value="Genomic_DNA"/>
</dbReference>
<gene>
    <name evidence="1" type="ORF">HMPREF1544_06994</name>
</gene>
<accession>S2JCL2</accession>
<dbReference type="VEuPathDB" id="FungiDB:HMPREF1544_06994"/>
<proteinExistence type="predicted"/>
<organism evidence="1 2">
    <name type="scientific">Mucor circinelloides f. circinelloides (strain 1006PhL)</name>
    <name type="common">Mucormycosis agent</name>
    <name type="synonym">Calyptromyces circinelloides</name>
    <dbReference type="NCBI Taxonomy" id="1220926"/>
    <lineage>
        <taxon>Eukaryota</taxon>
        <taxon>Fungi</taxon>
        <taxon>Fungi incertae sedis</taxon>
        <taxon>Mucoromycota</taxon>
        <taxon>Mucoromycotina</taxon>
        <taxon>Mucoromycetes</taxon>
        <taxon>Mucorales</taxon>
        <taxon>Mucorineae</taxon>
        <taxon>Mucoraceae</taxon>
        <taxon>Mucor</taxon>
    </lineage>
</organism>
<keyword evidence="2" id="KW-1185">Reference proteome</keyword>
<evidence type="ECO:0000313" key="2">
    <source>
        <dbReference type="Proteomes" id="UP000014254"/>
    </source>
</evidence>
<dbReference type="OrthoDB" id="2241864at2759"/>
<protein>
    <submittedName>
        <fullName evidence="1">Uncharacterized protein</fullName>
    </submittedName>
</protein>
<reference evidence="2" key="1">
    <citation type="submission" date="2013-05" db="EMBL/GenBank/DDBJ databases">
        <title>The Genome sequence of Mucor circinelloides f. circinelloides 1006PhL.</title>
        <authorList>
            <consortium name="The Broad Institute Genomics Platform"/>
            <person name="Cuomo C."/>
            <person name="Earl A."/>
            <person name="Findley K."/>
            <person name="Lee S.C."/>
            <person name="Walker B."/>
            <person name="Young S."/>
            <person name="Zeng Q."/>
            <person name="Gargeya S."/>
            <person name="Fitzgerald M."/>
            <person name="Haas B."/>
            <person name="Abouelleil A."/>
            <person name="Allen A.W."/>
            <person name="Alvarado L."/>
            <person name="Arachchi H.M."/>
            <person name="Berlin A.M."/>
            <person name="Chapman S.B."/>
            <person name="Gainer-Dewar J."/>
            <person name="Goldberg J."/>
            <person name="Griggs A."/>
            <person name="Gujja S."/>
            <person name="Hansen M."/>
            <person name="Howarth C."/>
            <person name="Imamovic A."/>
            <person name="Ireland A."/>
            <person name="Larimer J."/>
            <person name="McCowan C."/>
            <person name="Murphy C."/>
            <person name="Pearson M."/>
            <person name="Poon T.W."/>
            <person name="Priest M."/>
            <person name="Roberts A."/>
            <person name="Saif S."/>
            <person name="Shea T."/>
            <person name="Sisk P."/>
            <person name="Sykes S."/>
            <person name="Wortman J."/>
            <person name="Nusbaum C."/>
            <person name="Birren B."/>
        </authorList>
    </citation>
    <scope>NUCLEOTIDE SEQUENCE [LARGE SCALE GENOMIC DNA]</scope>
    <source>
        <strain evidence="2">1006PhL</strain>
    </source>
</reference>
<dbReference type="AlphaFoldDB" id="S2JCL2"/>